<dbReference type="InterPro" id="IPR019428">
    <property type="entry name" value="7TM_GPCR_serpentine_rcpt_Str"/>
</dbReference>
<keyword evidence="1" id="KW-0812">Transmembrane</keyword>
<feature type="transmembrane region" description="Helical" evidence="1">
    <location>
        <begin position="66"/>
        <end position="91"/>
    </location>
</feature>
<feature type="transmembrane region" description="Helical" evidence="1">
    <location>
        <begin position="97"/>
        <end position="120"/>
    </location>
</feature>
<sequence length="173" mass="19946">MTDFSEVVYSKTDNIPFLVHMISIATFNIIVYLYILYIHKKIQICLKKSICYSDSAKKAQKSFSKLLFLQIYCPWIFSFLPVTVFCLFCAFGGETYLLASILLRGFNWLPALNGFIFLLASKRNRKLIKLKVKSFFIYLFPCNFLKPAPTLSTTIQKLNKNPYDGKGEGTLFI</sequence>
<accession>A0A0N5BFZ4</accession>
<evidence type="ECO:0000313" key="3">
    <source>
        <dbReference type="WBParaSite" id="SPAL_0000490200.1"/>
    </source>
</evidence>
<proteinExistence type="predicted"/>
<dbReference type="Proteomes" id="UP000046392">
    <property type="component" value="Unplaced"/>
</dbReference>
<organism evidence="2 3">
    <name type="scientific">Strongyloides papillosus</name>
    <name type="common">Intestinal threadworm</name>
    <dbReference type="NCBI Taxonomy" id="174720"/>
    <lineage>
        <taxon>Eukaryota</taxon>
        <taxon>Metazoa</taxon>
        <taxon>Ecdysozoa</taxon>
        <taxon>Nematoda</taxon>
        <taxon>Chromadorea</taxon>
        <taxon>Rhabditida</taxon>
        <taxon>Tylenchina</taxon>
        <taxon>Panagrolaimomorpha</taxon>
        <taxon>Strongyloidoidea</taxon>
        <taxon>Strongyloididae</taxon>
        <taxon>Strongyloides</taxon>
    </lineage>
</organism>
<keyword evidence="1" id="KW-0472">Membrane</keyword>
<reference evidence="3" key="1">
    <citation type="submission" date="2017-02" db="UniProtKB">
        <authorList>
            <consortium name="WormBaseParasite"/>
        </authorList>
    </citation>
    <scope>IDENTIFICATION</scope>
</reference>
<dbReference type="AlphaFoldDB" id="A0A0N5BFZ4"/>
<dbReference type="SUPFAM" id="SSF81321">
    <property type="entry name" value="Family A G protein-coupled receptor-like"/>
    <property type="match status" value="1"/>
</dbReference>
<dbReference type="Pfam" id="PF10326">
    <property type="entry name" value="7TM_GPCR_Str"/>
    <property type="match status" value="1"/>
</dbReference>
<keyword evidence="1" id="KW-1133">Transmembrane helix</keyword>
<keyword evidence="2" id="KW-1185">Reference proteome</keyword>
<evidence type="ECO:0000256" key="1">
    <source>
        <dbReference type="SAM" id="Phobius"/>
    </source>
</evidence>
<name>A0A0N5BFZ4_STREA</name>
<feature type="transmembrane region" description="Helical" evidence="1">
    <location>
        <begin position="17"/>
        <end position="38"/>
    </location>
</feature>
<protein>
    <submittedName>
        <fullName evidence="3">G_PROTEIN_RECEP_F1_2 domain-containing protein</fullName>
    </submittedName>
</protein>
<evidence type="ECO:0000313" key="2">
    <source>
        <dbReference type="Proteomes" id="UP000046392"/>
    </source>
</evidence>
<dbReference type="WBParaSite" id="SPAL_0000490200.1">
    <property type="protein sequence ID" value="SPAL_0000490200.1"/>
    <property type="gene ID" value="SPAL_0000490200"/>
</dbReference>